<dbReference type="PRINTS" id="PR00081">
    <property type="entry name" value="GDHRDH"/>
</dbReference>
<evidence type="ECO:0000313" key="7">
    <source>
        <dbReference type="Proteomes" id="UP000785679"/>
    </source>
</evidence>
<evidence type="ECO:0000256" key="5">
    <source>
        <dbReference type="SAM" id="Phobius"/>
    </source>
</evidence>
<evidence type="ECO:0000256" key="3">
    <source>
        <dbReference type="ARBA" id="ARBA00037096"/>
    </source>
</evidence>
<comment type="function">
    <text evidence="3">Putative oxidoreductase.</text>
</comment>
<dbReference type="AlphaFoldDB" id="A0A8J8SZK4"/>
<evidence type="ECO:0000256" key="2">
    <source>
        <dbReference type="ARBA" id="ARBA00023002"/>
    </source>
</evidence>
<dbReference type="InterPro" id="IPR036291">
    <property type="entry name" value="NAD(P)-bd_dom_sf"/>
</dbReference>
<dbReference type="Pfam" id="PF00106">
    <property type="entry name" value="adh_short"/>
    <property type="match status" value="1"/>
</dbReference>
<dbReference type="GO" id="GO:0016020">
    <property type="term" value="C:membrane"/>
    <property type="evidence" value="ECO:0007669"/>
    <property type="project" value="TreeGrafter"/>
</dbReference>
<dbReference type="PANTHER" id="PTHR44196">
    <property type="entry name" value="DEHYDROGENASE/REDUCTASE SDR FAMILY MEMBER 7B"/>
    <property type="match status" value="1"/>
</dbReference>
<keyword evidence="7" id="KW-1185">Reference proteome</keyword>
<dbReference type="SUPFAM" id="SSF51735">
    <property type="entry name" value="NAD(P)-binding Rossmann-fold domains"/>
    <property type="match status" value="1"/>
</dbReference>
<keyword evidence="5" id="KW-0472">Membrane</keyword>
<dbReference type="PROSITE" id="PS00061">
    <property type="entry name" value="ADH_SHORT"/>
    <property type="match status" value="1"/>
</dbReference>
<dbReference type="InterPro" id="IPR002347">
    <property type="entry name" value="SDR_fam"/>
</dbReference>
<dbReference type="PANTHER" id="PTHR44196:SF1">
    <property type="entry name" value="DEHYDROGENASE_REDUCTASE SDR FAMILY MEMBER 7B"/>
    <property type="match status" value="1"/>
</dbReference>
<evidence type="ECO:0000256" key="1">
    <source>
        <dbReference type="ARBA" id="ARBA00006484"/>
    </source>
</evidence>
<organism evidence="6 7">
    <name type="scientific">Halteria grandinella</name>
    <dbReference type="NCBI Taxonomy" id="5974"/>
    <lineage>
        <taxon>Eukaryota</taxon>
        <taxon>Sar</taxon>
        <taxon>Alveolata</taxon>
        <taxon>Ciliophora</taxon>
        <taxon>Intramacronucleata</taxon>
        <taxon>Spirotrichea</taxon>
        <taxon>Stichotrichia</taxon>
        <taxon>Sporadotrichida</taxon>
        <taxon>Halteriidae</taxon>
        <taxon>Halteria</taxon>
    </lineage>
</organism>
<dbReference type="PRINTS" id="PR00080">
    <property type="entry name" value="SDRFAMILY"/>
</dbReference>
<dbReference type="Gene3D" id="3.40.50.720">
    <property type="entry name" value="NAD(P)-binding Rossmann-like Domain"/>
    <property type="match status" value="1"/>
</dbReference>
<comment type="similarity">
    <text evidence="1 4">Belongs to the short-chain dehydrogenases/reductases (SDR) family.</text>
</comment>
<dbReference type="GO" id="GO:0016491">
    <property type="term" value="F:oxidoreductase activity"/>
    <property type="evidence" value="ECO:0007669"/>
    <property type="project" value="UniProtKB-KW"/>
</dbReference>
<dbReference type="EMBL" id="RRYP01013085">
    <property type="protein sequence ID" value="TNV76712.1"/>
    <property type="molecule type" value="Genomic_DNA"/>
</dbReference>
<keyword evidence="5" id="KW-1133">Transmembrane helix</keyword>
<evidence type="ECO:0000313" key="6">
    <source>
        <dbReference type="EMBL" id="TNV76712.1"/>
    </source>
</evidence>
<proteinExistence type="inferred from homology"/>
<gene>
    <name evidence="6" type="ORF">FGO68_gene8247</name>
</gene>
<dbReference type="Proteomes" id="UP000785679">
    <property type="component" value="Unassembled WGS sequence"/>
</dbReference>
<name>A0A8J8SZK4_HALGN</name>
<keyword evidence="5" id="KW-0812">Transmembrane</keyword>
<protein>
    <submittedName>
        <fullName evidence="6">Uncharacterized protein</fullName>
    </submittedName>
</protein>
<sequence>MYCYIICIVVSLYWVKRYITWKNCDLRAAFEGKVAFITGGSSGIGEALTKELVRLGAKKVVIASRNVAEMERVKKQSAYPDRVDFVQMDLSKPKEAMEKATEYINKSELKNTGVDFVFNNAGLTMRDEFINTDFATCEYMLNTNLLSHIGITKAFLPLMQSKKRGHFVNVVSIAGLVGTAFRTMYSAAKFGTAGFFKALRSEVKSFGVSVTNVYPEFVKTNVSINAVLGQGQKFGKTDTNIQNGITTERAVNEILKGVALGDHEVIVGRFQYRVLPLLCFLSTTFNSFLGSVLYKKTKDSIMKAQ</sequence>
<accession>A0A8J8SZK4</accession>
<comment type="caution">
    <text evidence="6">The sequence shown here is derived from an EMBL/GenBank/DDBJ whole genome shotgun (WGS) entry which is preliminary data.</text>
</comment>
<feature type="transmembrane region" description="Helical" evidence="5">
    <location>
        <begin position="274"/>
        <end position="294"/>
    </location>
</feature>
<evidence type="ECO:0000256" key="4">
    <source>
        <dbReference type="RuleBase" id="RU000363"/>
    </source>
</evidence>
<reference evidence="6" key="1">
    <citation type="submission" date="2019-06" db="EMBL/GenBank/DDBJ databases">
        <authorList>
            <person name="Zheng W."/>
        </authorList>
    </citation>
    <scope>NUCLEOTIDE SEQUENCE</scope>
    <source>
        <strain evidence="6">QDHG01</strain>
    </source>
</reference>
<keyword evidence="2" id="KW-0560">Oxidoreductase</keyword>
<dbReference type="OrthoDB" id="1393670at2759"/>
<dbReference type="InterPro" id="IPR020904">
    <property type="entry name" value="Sc_DH/Rdtase_CS"/>
</dbReference>